<keyword evidence="1" id="KW-0378">Hydrolase</keyword>
<dbReference type="InterPro" id="IPR001932">
    <property type="entry name" value="PPM-type_phosphatase-like_dom"/>
</dbReference>
<dbReference type="SUPFAM" id="SSF81606">
    <property type="entry name" value="PP2C-like"/>
    <property type="match status" value="1"/>
</dbReference>
<dbReference type="EMBL" id="JBHMBS010000007">
    <property type="protein sequence ID" value="MFB9677264.1"/>
    <property type="molecule type" value="Genomic_DNA"/>
</dbReference>
<accession>A0ABV5TDU1</accession>
<dbReference type="PANTHER" id="PTHR43156:SF2">
    <property type="entry name" value="STAGE II SPORULATION PROTEIN E"/>
    <property type="match status" value="1"/>
</dbReference>
<dbReference type="Proteomes" id="UP001589610">
    <property type="component" value="Unassembled WGS sequence"/>
</dbReference>
<dbReference type="PANTHER" id="PTHR43156">
    <property type="entry name" value="STAGE II SPORULATION PROTEIN E-RELATED"/>
    <property type="match status" value="1"/>
</dbReference>
<name>A0ABV5TDU1_9ACTN</name>
<dbReference type="Gene3D" id="3.60.40.10">
    <property type="entry name" value="PPM-type phosphatase domain"/>
    <property type="match status" value="1"/>
</dbReference>
<sequence>MGGPRGSRPHDRTGEVPASRPRTTGQLDSPAGVLLGATPDEPYELAGIELREGDLLLLFTDGLVERRTRDIDEGLELTMKAAALLRGDLDDGLDRLIEVIGGPNPEDDTCVLAIGVLG</sequence>
<evidence type="ECO:0000313" key="5">
    <source>
        <dbReference type="Proteomes" id="UP001589610"/>
    </source>
</evidence>
<organism evidence="4 5">
    <name type="scientific">Streptosporangium vulgare</name>
    <dbReference type="NCBI Taxonomy" id="46190"/>
    <lineage>
        <taxon>Bacteria</taxon>
        <taxon>Bacillati</taxon>
        <taxon>Actinomycetota</taxon>
        <taxon>Actinomycetes</taxon>
        <taxon>Streptosporangiales</taxon>
        <taxon>Streptosporangiaceae</taxon>
        <taxon>Streptosporangium</taxon>
    </lineage>
</organism>
<keyword evidence="5" id="KW-1185">Reference proteome</keyword>
<evidence type="ECO:0000259" key="3">
    <source>
        <dbReference type="Pfam" id="PF07228"/>
    </source>
</evidence>
<comment type="caution">
    <text evidence="4">The sequence shown here is derived from an EMBL/GenBank/DDBJ whole genome shotgun (WGS) entry which is preliminary data.</text>
</comment>
<proteinExistence type="predicted"/>
<protein>
    <submittedName>
        <fullName evidence="4">SpoIIE family protein phosphatase</fullName>
    </submittedName>
</protein>
<evidence type="ECO:0000313" key="4">
    <source>
        <dbReference type="EMBL" id="MFB9677264.1"/>
    </source>
</evidence>
<evidence type="ECO:0000256" key="1">
    <source>
        <dbReference type="ARBA" id="ARBA00022801"/>
    </source>
</evidence>
<gene>
    <name evidence="4" type="ORF">ACFFRH_17435</name>
</gene>
<feature type="region of interest" description="Disordered" evidence="2">
    <location>
        <begin position="1"/>
        <end position="36"/>
    </location>
</feature>
<dbReference type="RefSeq" id="WP_344745663.1">
    <property type="nucleotide sequence ID" value="NZ_BAAAWW010000072.1"/>
</dbReference>
<feature type="domain" description="PPM-type phosphatase" evidence="3">
    <location>
        <begin position="22"/>
        <end position="115"/>
    </location>
</feature>
<evidence type="ECO:0000256" key="2">
    <source>
        <dbReference type="SAM" id="MobiDB-lite"/>
    </source>
</evidence>
<reference evidence="4 5" key="1">
    <citation type="submission" date="2024-09" db="EMBL/GenBank/DDBJ databases">
        <authorList>
            <person name="Sun Q."/>
            <person name="Mori K."/>
        </authorList>
    </citation>
    <scope>NUCLEOTIDE SEQUENCE [LARGE SCALE GENOMIC DNA]</scope>
    <source>
        <strain evidence="4 5">JCM 3028</strain>
    </source>
</reference>
<dbReference type="InterPro" id="IPR052016">
    <property type="entry name" value="Bact_Sigma-Reg"/>
</dbReference>
<dbReference type="InterPro" id="IPR036457">
    <property type="entry name" value="PPM-type-like_dom_sf"/>
</dbReference>
<dbReference type="Pfam" id="PF07228">
    <property type="entry name" value="SpoIIE"/>
    <property type="match status" value="1"/>
</dbReference>